<dbReference type="Pfam" id="PF08712">
    <property type="entry name" value="Nfu_N"/>
    <property type="match status" value="1"/>
</dbReference>
<name>A0AAW1Q290_9CHLO</name>
<reference evidence="5 6" key="1">
    <citation type="journal article" date="2024" name="Nat. Commun.">
        <title>Phylogenomics reveals the evolutionary origins of lichenization in chlorophyte algae.</title>
        <authorList>
            <person name="Puginier C."/>
            <person name="Libourel C."/>
            <person name="Otte J."/>
            <person name="Skaloud P."/>
            <person name="Haon M."/>
            <person name="Grisel S."/>
            <person name="Petersen M."/>
            <person name="Berrin J.G."/>
            <person name="Delaux P.M."/>
            <person name="Dal Grande F."/>
            <person name="Keller J."/>
        </authorList>
    </citation>
    <scope>NUCLEOTIDE SEQUENCE [LARGE SCALE GENOMIC DNA]</scope>
    <source>
        <strain evidence="5 6">SAG 2036</strain>
    </source>
</reference>
<evidence type="ECO:0000259" key="4">
    <source>
        <dbReference type="SMART" id="SM00932"/>
    </source>
</evidence>
<feature type="region of interest" description="Disordered" evidence="3">
    <location>
        <begin position="225"/>
        <end position="245"/>
    </location>
</feature>
<dbReference type="FunFam" id="3.30.300.130:FF:000001">
    <property type="entry name" value="NFU1 iron-sulfur cluster scaffold"/>
    <property type="match status" value="1"/>
</dbReference>
<accession>A0AAW1Q290</accession>
<dbReference type="SMART" id="SM00932">
    <property type="entry name" value="Nfu_N"/>
    <property type="match status" value="1"/>
</dbReference>
<dbReference type="PANTHER" id="PTHR11178:SF1">
    <property type="entry name" value="NFU1 IRON-SULFUR CLUSTER SCAFFOLD HOMOLOG, MITOCHONDRIAL"/>
    <property type="match status" value="1"/>
</dbReference>
<dbReference type="InterPro" id="IPR014824">
    <property type="entry name" value="Nfu/NifU_N"/>
</dbReference>
<dbReference type="InterPro" id="IPR034904">
    <property type="entry name" value="FSCA_dom_sf"/>
</dbReference>
<dbReference type="EMBL" id="JALJOQ010000001">
    <property type="protein sequence ID" value="KAK9814865.1"/>
    <property type="molecule type" value="Genomic_DNA"/>
</dbReference>
<organism evidence="5 6">
    <name type="scientific">Symbiochloris irregularis</name>
    <dbReference type="NCBI Taxonomy" id="706552"/>
    <lineage>
        <taxon>Eukaryota</taxon>
        <taxon>Viridiplantae</taxon>
        <taxon>Chlorophyta</taxon>
        <taxon>core chlorophytes</taxon>
        <taxon>Trebouxiophyceae</taxon>
        <taxon>Trebouxiales</taxon>
        <taxon>Trebouxiaceae</taxon>
        <taxon>Symbiochloris</taxon>
    </lineage>
</organism>
<dbReference type="GO" id="GO:0051536">
    <property type="term" value="F:iron-sulfur cluster binding"/>
    <property type="evidence" value="ECO:0007669"/>
    <property type="project" value="InterPro"/>
</dbReference>
<dbReference type="Pfam" id="PF01106">
    <property type="entry name" value="NifU"/>
    <property type="match status" value="1"/>
</dbReference>
<dbReference type="PANTHER" id="PTHR11178">
    <property type="entry name" value="IRON-SULFUR CLUSTER SCAFFOLD PROTEIN NFU-RELATED"/>
    <property type="match status" value="1"/>
</dbReference>
<dbReference type="GO" id="GO:0016226">
    <property type="term" value="P:iron-sulfur cluster assembly"/>
    <property type="evidence" value="ECO:0007669"/>
    <property type="project" value="InterPro"/>
</dbReference>
<sequence length="245" mass="26370">MLAVLLGPGWPCSSISRETSGASLLATAPGQQRRSLFIQTQPTPNPASMMFLPGSTVMESGTANFDNARDAMASPLAKKLMVLDGITGVFFGNNFVTVTKNDNYTWPMLKPDIFATIMDHFTSGVPLFTDASSGMATTDTIIHDDDSDVVAMIKELLDTRIRPAVQEDGGDITYKDFIEDSGTVILQMQGACSGCPSSAVTLKGGIENMLMHYIPEVKQVVEAPPDDAEKEGLSEFEKLEKHLSA</sequence>
<evidence type="ECO:0000256" key="2">
    <source>
        <dbReference type="ARBA" id="ARBA00006420"/>
    </source>
</evidence>
<proteinExistence type="inferred from homology"/>
<dbReference type="InterPro" id="IPR036498">
    <property type="entry name" value="Nfu/NifU_N_sf"/>
</dbReference>
<protein>
    <recommendedName>
        <fullName evidence="4">Scaffold protein Nfu/NifU N-terminal domain-containing protein</fullName>
    </recommendedName>
</protein>
<dbReference type="InterPro" id="IPR001075">
    <property type="entry name" value="NIF_FeS_clus_asmbl_NifU_C"/>
</dbReference>
<comment type="function">
    <text evidence="1">Molecular scaffold for [Fe-S] cluster assembly of mitochondrial iron-sulfur proteins.</text>
</comment>
<dbReference type="Gene3D" id="3.30.300.130">
    <property type="entry name" value="Fe-S cluster assembly (FSCA)"/>
    <property type="match status" value="1"/>
</dbReference>
<dbReference type="Proteomes" id="UP001465755">
    <property type="component" value="Unassembled WGS sequence"/>
</dbReference>
<comment type="caution">
    <text evidence="5">The sequence shown here is derived from an EMBL/GenBank/DDBJ whole genome shotgun (WGS) entry which is preliminary data.</text>
</comment>
<dbReference type="PIRSF" id="PIRSF036773">
    <property type="entry name" value="HIRIP5"/>
    <property type="match status" value="1"/>
</dbReference>
<evidence type="ECO:0000313" key="6">
    <source>
        <dbReference type="Proteomes" id="UP001465755"/>
    </source>
</evidence>
<dbReference type="InterPro" id="IPR035433">
    <property type="entry name" value="NFU1-like"/>
</dbReference>
<evidence type="ECO:0000313" key="5">
    <source>
        <dbReference type="EMBL" id="KAK9814865.1"/>
    </source>
</evidence>
<dbReference type="FunFam" id="3.30.1370.70:FF:000001">
    <property type="entry name" value="NifU-like protein 4, mitochondrial"/>
    <property type="match status" value="1"/>
</dbReference>
<comment type="similarity">
    <text evidence="2">Belongs to the NifU family.</text>
</comment>
<dbReference type="AlphaFoldDB" id="A0AAW1Q290"/>
<dbReference type="SUPFAM" id="SSF110836">
    <property type="entry name" value="Hypothetical protein SAV1430"/>
    <property type="match status" value="1"/>
</dbReference>
<keyword evidence="6" id="KW-1185">Reference proteome</keyword>
<feature type="domain" description="Scaffold protein Nfu/NifU N-terminal" evidence="4">
    <location>
        <begin position="38"/>
        <end position="124"/>
    </location>
</feature>
<dbReference type="GO" id="GO:0005739">
    <property type="term" value="C:mitochondrion"/>
    <property type="evidence" value="ECO:0007669"/>
    <property type="project" value="TreeGrafter"/>
</dbReference>
<feature type="compositionally biased region" description="Basic and acidic residues" evidence="3">
    <location>
        <begin position="230"/>
        <end position="245"/>
    </location>
</feature>
<gene>
    <name evidence="5" type="ORF">WJX73_000706</name>
</gene>
<dbReference type="SUPFAM" id="SSF117916">
    <property type="entry name" value="Fe-S cluster assembly (FSCA) domain-like"/>
    <property type="match status" value="1"/>
</dbReference>
<evidence type="ECO:0000256" key="3">
    <source>
        <dbReference type="SAM" id="MobiDB-lite"/>
    </source>
</evidence>
<dbReference type="Gene3D" id="3.30.1370.70">
    <property type="entry name" value="Scaffold protein Nfu/NifU, N-terminal domain"/>
    <property type="match status" value="1"/>
</dbReference>
<evidence type="ECO:0000256" key="1">
    <source>
        <dbReference type="ARBA" id="ARBA00002175"/>
    </source>
</evidence>
<dbReference type="GO" id="GO:0005506">
    <property type="term" value="F:iron ion binding"/>
    <property type="evidence" value="ECO:0007669"/>
    <property type="project" value="InterPro"/>
</dbReference>